<dbReference type="SMART" id="SM00487">
    <property type="entry name" value="DEXDc"/>
    <property type="match status" value="1"/>
</dbReference>
<evidence type="ECO:0000259" key="10">
    <source>
        <dbReference type="PROSITE" id="PS51194"/>
    </source>
</evidence>
<dbReference type="AlphaFoldDB" id="E4TXN2"/>
<dbReference type="eggNOG" id="COG0513">
    <property type="taxonomic scope" value="Bacteria"/>
</dbReference>
<evidence type="ECO:0000259" key="11">
    <source>
        <dbReference type="PROSITE" id="PS51195"/>
    </source>
</evidence>
<dbReference type="InterPro" id="IPR014014">
    <property type="entry name" value="RNA_helicase_DEAD_Q_motif"/>
</dbReference>
<keyword evidence="2 7" id="KW-0378">Hydrolase</keyword>
<dbReference type="InterPro" id="IPR014001">
    <property type="entry name" value="Helicase_ATP-bd"/>
</dbReference>
<dbReference type="GO" id="GO:0016787">
    <property type="term" value="F:hydrolase activity"/>
    <property type="evidence" value="ECO:0007669"/>
    <property type="project" value="UniProtKB-KW"/>
</dbReference>
<dbReference type="InterPro" id="IPR044742">
    <property type="entry name" value="DEAD/DEAH_RhlB"/>
</dbReference>
<dbReference type="InterPro" id="IPR000629">
    <property type="entry name" value="RNA-helicase_DEAD-box_CS"/>
</dbReference>
<reference evidence="12 13" key="1">
    <citation type="journal article" date="2012" name="Stand. Genomic Sci.">
        <title>Complete genome sequence of the sulfur compounds oxidizing chemolithoautotroph Sulfuricurvum kujiense type strain (YK-1(T)).</title>
        <authorList>
            <person name="Han C."/>
            <person name="Kotsyurbenko O."/>
            <person name="Chertkov O."/>
            <person name="Held B."/>
            <person name="Lapidus A."/>
            <person name="Nolan M."/>
            <person name="Lucas S."/>
            <person name="Hammon N."/>
            <person name="Deshpande S."/>
            <person name="Cheng J.F."/>
            <person name="Tapia R."/>
            <person name="Goodwin L.A."/>
            <person name="Pitluck S."/>
            <person name="Liolios K."/>
            <person name="Pagani I."/>
            <person name="Ivanova N."/>
            <person name="Mavromatis K."/>
            <person name="Mikhailova N."/>
            <person name="Pati A."/>
            <person name="Chen A."/>
            <person name="Palaniappan K."/>
            <person name="Land M."/>
            <person name="Hauser L."/>
            <person name="Chang Y.J."/>
            <person name="Jeffries C.D."/>
            <person name="Brambilla E.M."/>
            <person name="Rohde M."/>
            <person name="Spring S."/>
            <person name="Sikorski J."/>
            <person name="Goker M."/>
            <person name="Woyke T."/>
            <person name="Bristow J."/>
            <person name="Eisen J.A."/>
            <person name="Markowitz V."/>
            <person name="Hugenholtz P."/>
            <person name="Kyrpides N.C."/>
            <person name="Klenk H.P."/>
            <person name="Detter J.C."/>
        </authorList>
    </citation>
    <scope>NUCLEOTIDE SEQUENCE [LARGE SCALE GENOMIC DNA]</scope>
    <source>
        <strain evidence="13">ATCC BAA-921 / DSM 16994 / JCM 11577 / YK-1</strain>
    </source>
</reference>
<evidence type="ECO:0000313" key="12">
    <source>
        <dbReference type="EMBL" id="ADR33941.1"/>
    </source>
</evidence>
<evidence type="ECO:0000256" key="5">
    <source>
        <dbReference type="ARBA" id="ARBA00038437"/>
    </source>
</evidence>
<proteinExistence type="inferred from homology"/>
<keyword evidence="1 7" id="KW-0547">Nucleotide-binding</keyword>
<dbReference type="InterPro" id="IPR011545">
    <property type="entry name" value="DEAD/DEAH_box_helicase_dom"/>
</dbReference>
<dbReference type="GO" id="GO:0005524">
    <property type="term" value="F:ATP binding"/>
    <property type="evidence" value="ECO:0007669"/>
    <property type="project" value="UniProtKB-KW"/>
</dbReference>
<dbReference type="Proteomes" id="UP000008721">
    <property type="component" value="Chromosome"/>
</dbReference>
<protein>
    <submittedName>
        <fullName evidence="12">DEAD/DEAH box helicase domain protein</fullName>
    </submittedName>
</protein>
<accession>E4TXN2</accession>
<dbReference type="SUPFAM" id="SSF52540">
    <property type="entry name" value="P-loop containing nucleoside triphosphate hydrolases"/>
    <property type="match status" value="1"/>
</dbReference>
<dbReference type="KEGG" id="sku:Sulku_1278"/>
<dbReference type="CDD" id="cd18787">
    <property type="entry name" value="SF2_C_DEAD"/>
    <property type="match status" value="1"/>
</dbReference>
<dbReference type="PANTHER" id="PTHR47959:SF13">
    <property type="entry name" value="ATP-DEPENDENT RNA HELICASE RHLE"/>
    <property type="match status" value="1"/>
</dbReference>
<dbReference type="PROSITE" id="PS00039">
    <property type="entry name" value="DEAD_ATP_HELICASE"/>
    <property type="match status" value="1"/>
</dbReference>
<keyword evidence="3 7" id="KW-0347">Helicase</keyword>
<evidence type="ECO:0000256" key="8">
    <source>
        <dbReference type="SAM" id="MobiDB-lite"/>
    </source>
</evidence>
<name>E4TXN2_SULKY</name>
<organism evidence="12 13">
    <name type="scientific">Sulfuricurvum kujiense (strain ATCC BAA-921 / DSM 16994 / JCM 11577 / YK-1)</name>
    <dbReference type="NCBI Taxonomy" id="709032"/>
    <lineage>
        <taxon>Bacteria</taxon>
        <taxon>Pseudomonadati</taxon>
        <taxon>Campylobacterota</taxon>
        <taxon>Epsilonproteobacteria</taxon>
        <taxon>Campylobacterales</taxon>
        <taxon>Sulfurimonadaceae</taxon>
        <taxon>Sulfuricurvum</taxon>
    </lineage>
</organism>
<dbReference type="EMBL" id="CP002355">
    <property type="protein sequence ID" value="ADR33941.1"/>
    <property type="molecule type" value="Genomic_DNA"/>
</dbReference>
<dbReference type="Pfam" id="PF00271">
    <property type="entry name" value="Helicase_C"/>
    <property type="match status" value="1"/>
</dbReference>
<feature type="domain" description="Helicase ATP-binding" evidence="9">
    <location>
        <begin position="32"/>
        <end position="208"/>
    </location>
</feature>
<evidence type="ECO:0000256" key="1">
    <source>
        <dbReference type="ARBA" id="ARBA00022741"/>
    </source>
</evidence>
<dbReference type="HOGENOM" id="CLU_003041_28_3_7"/>
<feature type="compositionally biased region" description="Basic and acidic residues" evidence="8">
    <location>
        <begin position="402"/>
        <end position="417"/>
    </location>
</feature>
<dbReference type="InterPro" id="IPR050079">
    <property type="entry name" value="DEAD_box_RNA_helicase"/>
</dbReference>
<evidence type="ECO:0000256" key="3">
    <source>
        <dbReference type="ARBA" id="ARBA00022806"/>
    </source>
</evidence>
<dbReference type="SMART" id="SM00490">
    <property type="entry name" value="HELICc"/>
    <property type="match status" value="1"/>
</dbReference>
<dbReference type="OrthoDB" id="9805696at2"/>
<dbReference type="PANTHER" id="PTHR47959">
    <property type="entry name" value="ATP-DEPENDENT RNA HELICASE RHLE-RELATED"/>
    <property type="match status" value="1"/>
</dbReference>
<feature type="short sequence motif" description="Q motif" evidence="6">
    <location>
        <begin position="1"/>
        <end position="29"/>
    </location>
</feature>
<sequence length="417" mass="46569">MPFLHFSLLSPIVQAVKESGYTHPTPIQEKVIPLVLEKNDILARAQTGSGKSASFVLPILHLWSLSRSEGKGKIKALILTPTRELTLQVAQAFESMGKHLPIKPKVLSIIGGESIGDQLYAIQQGCDILVATSGRFLDVLKKKQMNLSHLEFFVLDEADKMLDLGFAEELELILDAIPQKRQNLLFSATYPPKMESIASKITPNPIHVTLEAEMPTVQNIHQRVIEVNPENRGPLLRHLLNTEKWEQVLVFMANKRASDNIAAKFRKYGFSADSFNGDLLQEDRNYVLEQFKKKKIRILFATDIAARGLDIDDITCVVNFDLPRSPADYIHRIGRTGRAGKSGLAISFIGFAERDHFALIEKRSKIKLPREQIEGFELIGTPPPKKKGPEPVKGKGKSKKDKARELAAKNTKDSGNQ</sequence>
<feature type="domain" description="DEAD-box RNA helicase Q" evidence="11">
    <location>
        <begin position="1"/>
        <end position="29"/>
    </location>
</feature>
<comment type="similarity">
    <text evidence="5 7">Belongs to the DEAD box helicase family.</text>
</comment>
<dbReference type="InterPro" id="IPR001650">
    <property type="entry name" value="Helicase_C-like"/>
</dbReference>
<evidence type="ECO:0000259" key="9">
    <source>
        <dbReference type="PROSITE" id="PS51192"/>
    </source>
</evidence>
<feature type="domain" description="Helicase C-terminal" evidence="10">
    <location>
        <begin position="234"/>
        <end position="379"/>
    </location>
</feature>
<feature type="region of interest" description="Disordered" evidence="8">
    <location>
        <begin position="375"/>
        <end position="417"/>
    </location>
</feature>
<dbReference type="InterPro" id="IPR027417">
    <property type="entry name" value="P-loop_NTPase"/>
</dbReference>
<dbReference type="PROSITE" id="PS51192">
    <property type="entry name" value="HELICASE_ATP_BIND_1"/>
    <property type="match status" value="1"/>
</dbReference>
<evidence type="ECO:0000256" key="7">
    <source>
        <dbReference type="RuleBase" id="RU000492"/>
    </source>
</evidence>
<keyword evidence="13" id="KW-1185">Reference proteome</keyword>
<dbReference type="Gene3D" id="3.40.50.300">
    <property type="entry name" value="P-loop containing nucleotide triphosphate hydrolases"/>
    <property type="match status" value="2"/>
</dbReference>
<dbReference type="CDD" id="cd00268">
    <property type="entry name" value="DEADc"/>
    <property type="match status" value="1"/>
</dbReference>
<evidence type="ECO:0000256" key="4">
    <source>
        <dbReference type="ARBA" id="ARBA00022840"/>
    </source>
</evidence>
<dbReference type="PROSITE" id="PS51195">
    <property type="entry name" value="Q_MOTIF"/>
    <property type="match status" value="1"/>
</dbReference>
<gene>
    <name evidence="12" type="ordered locus">Sulku_1278</name>
</gene>
<dbReference type="Pfam" id="PF00270">
    <property type="entry name" value="DEAD"/>
    <property type="match status" value="1"/>
</dbReference>
<dbReference type="PROSITE" id="PS51194">
    <property type="entry name" value="HELICASE_CTER"/>
    <property type="match status" value="1"/>
</dbReference>
<dbReference type="STRING" id="709032.Sulku_1278"/>
<evidence type="ECO:0000313" key="13">
    <source>
        <dbReference type="Proteomes" id="UP000008721"/>
    </source>
</evidence>
<dbReference type="GO" id="GO:0003676">
    <property type="term" value="F:nucleic acid binding"/>
    <property type="evidence" value="ECO:0007669"/>
    <property type="project" value="InterPro"/>
</dbReference>
<keyword evidence="4 7" id="KW-0067">ATP-binding</keyword>
<dbReference type="RefSeq" id="WP_013460138.1">
    <property type="nucleotide sequence ID" value="NC_014762.1"/>
</dbReference>
<evidence type="ECO:0000256" key="2">
    <source>
        <dbReference type="ARBA" id="ARBA00022801"/>
    </source>
</evidence>
<dbReference type="GO" id="GO:0003724">
    <property type="term" value="F:RNA helicase activity"/>
    <property type="evidence" value="ECO:0007669"/>
    <property type="project" value="InterPro"/>
</dbReference>
<evidence type="ECO:0000256" key="6">
    <source>
        <dbReference type="PROSITE-ProRule" id="PRU00552"/>
    </source>
</evidence>
<dbReference type="GO" id="GO:0005829">
    <property type="term" value="C:cytosol"/>
    <property type="evidence" value="ECO:0007669"/>
    <property type="project" value="TreeGrafter"/>
</dbReference>